<feature type="region of interest" description="Disordered" evidence="2">
    <location>
        <begin position="20"/>
        <end position="47"/>
    </location>
</feature>
<gene>
    <name evidence="3" type="ORF">CC1G_13969</name>
</gene>
<accession>D6RKI5</accession>
<evidence type="ECO:0000256" key="1">
    <source>
        <dbReference type="SAM" id="Coils"/>
    </source>
</evidence>
<keyword evidence="4" id="KW-1185">Reference proteome</keyword>
<dbReference type="GeneID" id="9379297"/>
<name>D6RKI5_COPC7</name>
<dbReference type="AlphaFoldDB" id="D6RKI5"/>
<dbReference type="Proteomes" id="UP000001861">
    <property type="component" value="Unassembled WGS sequence"/>
</dbReference>
<evidence type="ECO:0000313" key="4">
    <source>
        <dbReference type="Proteomes" id="UP000001861"/>
    </source>
</evidence>
<evidence type="ECO:0000256" key="2">
    <source>
        <dbReference type="SAM" id="MobiDB-lite"/>
    </source>
</evidence>
<sequence>MSVLVLAPARWARLREVQGRRDDGIANSNHPWDHRWSRPPPSSLSSSSLLIARRVGDSREFVSHHPRDLADVKDELNRCLRTERVNRTTANREIAKEKNKKSENALKEFRALEA</sequence>
<protein>
    <submittedName>
        <fullName evidence="3">Uncharacterized protein</fullName>
    </submittedName>
</protein>
<dbReference type="KEGG" id="cci:CC1G_13969"/>
<keyword evidence="1" id="KW-0175">Coiled coil</keyword>
<dbReference type="EMBL" id="AACS02000002">
    <property type="protein sequence ID" value="EFI28436.1"/>
    <property type="molecule type" value="Genomic_DNA"/>
</dbReference>
<organism evidence="3 4">
    <name type="scientific">Coprinopsis cinerea (strain Okayama-7 / 130 / ATCC MYA-4618 / FGSC 9003)</name>
    <name type="common">Inky cap fungus</name>
    <name type="synonym">Hormographiella aspergillata</name>
    <dbReference type="NCBI Taxonomy" id="240176"/>
    <lineage>
        <taxon>Eukaryota</taxon>
        <taxon>Fungi</taxon>
        <taxon>Dikarya</taxon>
        <taxon>Basidiomycota</taxon>
        <taxon>Agaricomycotina</taxon>
        <taxon>Agaricomycetes</taxon>
        <taxon>Agaricomycetidae</taxon>
        <taxon>Agaricales</taxon>
        <taxon>Agaricineae</taxon>
        <taxon>Psathyrellaceae</taxon>
        <taxon>Coprinopsis</taxon>
    </lineage>
</organism>
<feature type="coiled-coil region" evidence="1">
    <location>
        <begin position="85"/>
        <end position="112"/>
    </location>
</feature>
<dbReference type="VEuPathDB" id="FungiDB:CC1G_13969"/>
<dbReference type="OrthoDB" id="532630at2759"/>
<reference evidence="3 4" key="1">
    <citation type="journal article" date="2010" name="Proc. Natl. Acad. Sci. U.S.A.">
        <title>Insights into evolution of multicellular fungi from the assembled chromosomes of the mushroom Coprinopsis cinerea (Coprinus cinereus).</title>
        <authorList>
            <person name="Stajich J.E."/>
            <person name="Wilke S.K."/>
            <person name="Ahren D."/>
            <person name="Au C.H."/>
            <person name="Birren B.W."/>
            <person name="Borodovsky M."/>
            <person name="Burns C."/>
            <person name="Canback B."/>
            <person name="Casselton L.A."/>
            <person name="Cheng C.K."/>
            <person name="Deng J."/>
            <person name="Dietrich F.S."/>
            <person name="Fargo D.C."/>
            <person name="Farman M.L."/>
            <person name="Gathman A.C."/>
            <person name="Goldberg J."/>
            <person name="Guigo R."/>
            <person name="Hoegger P.J."/>
            <person name="Hooker J.B."/>
            <person name="Huggins A."/>
            <person name="James T.Y."/>
            <person name="Kamada T."/>
            <person name="Kilaru S."/>
            <person name="Kodira C."/>
            <person name="Kues U."/>
            <person name="Kupfer D."/>
            <person name="Kwan H.S."/>
            <person name="Lomsadze A."/>
            <person name="Li W."/>
            <person name="Lilly W.W."/>
            <person name="Ma L.J."/>
            <person name="Mackey A.J."/>
            <person name="Manning G."/>
            <person name="Martin F."/>
            <person name="Muraguchi H."/>
            <person name="Natvig D.O."/>
            <person name="Palmerini H."/>
            <person name="Ramesh M.A."/>
            <person name="Rehmeyer C.J."/>
            <person name="Roe B.A."/>
            <person name="Shenoy N."/>
            <person name="Stanke M."/>
            <person name="Ter-Hovhannisyan V."/>
            <person name="Tunlid A."/>
            <person name="Velagapudi R."/>
            <person name="Vision T.J."/>
            <person name="Zeng Q."/>
            <person name="Zolan M.E."/>
            <person name="Pukkila P.J."/>
        </authorList>
    </citation>
    <scope>NUCLEOTIDE SEQUENCE [LARGE SCALE GENOMIC DNA]</scope>
    <source>
        <strain evidence="4">Okayama-7 / 130 / ATCC MYA-4618 / FGSC 9003</strain>
    </source>
</reference>
<dbReference type="HOGENOM" id="CLU_2120960_0_0_1"/>
<proteinExistence type="predicted"/>
<evidence type="ECO:0000313" key="3">
    <source>
        <dbReference type="EMBL" id="EFI28436.1"/>
    </source>
</evidence>
<dbReference type="RefSeq" id="XP_002911930.1">
    <property type="nucleotide sequence ID" value="XM_002911884.1"/>
</dbReference>
<comment type="caution">
    <text evidence="3">The sequence shown here is derived from an EMBL/GenBank/DDBJ whole genome shotgun (WGS) entry which is preliminary data.</text>
</comment>
<dbReference type="InParanoid" id="D6RKI5"/>